<evidence type="ECO:0000313" key="1">
    <source>
        <dbReference type="EMBL" id="BAX79089.1"/>
    </source>
</evidence>
<reference evidence="1 2" key="1">
    <citation type="journal article" date="2018" name="Mar. Genomics">
        <title>Complete genome sequence of Marinifilaceae bacterium strain SPP2, isolated from the Antarctic marine sediment.</title>
        <authorList>
            <person name="Watanabe M."/>
            <person name="Kojima H."/>
            <person name="Fukui M."/>
        </authorList>
    </citation>
    <scope>NUCLEOTIDE SEQUENCE [LARGE SCALE GENOMIC DNA]</scope>
    <source>
        <strain evidence="1 2">SPP2</strain>
    </source>
</reference>
<gene>
    <name evidence="1" type="ORF">ALGA_0700</name>
</gene>
<dbReference type="Gene3D" id="2.115.10.20">
    <property type="entry name" value="Glycosyl hydrolase domain, family 43"/>
    <property type="match status" value="1"/>
</dbReference>
<keyword evidence="2" id="KW-1185">Reference proteome</keyword>
<dbReference type="SUPFAM" id="SSF75005">
    <property type="entry name" value="Arabinanase/levansucrase/invertase"/>
    <property type="match status" value="1"/>
</dbReference>
<accession>A0A1Y1CFG3</accession>
<dbReference type="RefSeq" id="WP_096428022.1">
    <property type="nucleotide sequence ID" value="NZ_AP018042.1"/>
</dbReference>
<dbReference type="AlphaFoldDB" id="A0A1Y1CFG3"/>
<reference evidence="2" key="2">
    <citation type="journal article" date="2020" name="Antonie Van Leeuwenhoek">
        <title>Labilibaculum antarcticum sp. nov., a novel facultative anaerobic, psychrotorelant bacterium isolated from marine sediment of Antarctica.</title>
        <authorList>
            <person name="Watanabe M."/>
            <person name="Kojima H."/>
            <person name="Fukui M."/>
        </authorList>
    </citation>
    <scope>NUCLEOTIDE SEQUENCE [LARGE SCALE GENOMIC DNA]</scope>
    <source>
        <strain evidence="2">SPP2</strain>
    </source>
</reference>
<evidence type="ECO:0008006" key="3">
    <source>
        <dbReference type="Google" id="ProtNLM"/>
    </source>
</evidence>
<dbReference type="Proteomes" id="UP000218267">
    <property type="component" value="Chromosome"/>
</dbReference>
<organism evidence="1 2">
    <name type="scientific">Labilibaculum antarcticum</name>
    <dbReference type="NCBI Taxonomy" id="1717717"/>
    <lineage>
        <taxon>Bacteria</taxon>
        <taxon>Pseudomonadati</taxon>
        <taxon>Bacteroidota</taxon>
        <taxon>Bacteroidia</taxon>
        <taxon>Marinilabiliales</taxon>
        <taxon>Marinifilaceae</taxon>
        <taxon>Labilibaculum</taxon>
    </lineage>
</organism>
<dbReference type="InterPro" id="IPR023296">
    <property type="entry name" value="Glyco_hydro_beta-prop_sf"/>
</dbReference>
<dbReference type="KEGG" id="mbas:ALGA_0700"/>
<name>A0A1Y1CFG3_9BACT</name>
<dbReference type="EMBL" id="AP018042">
    <property type="protein sequence ID" value="BAX79089.1"/>
    <property type="molecule type" value="Genomic_DNA"/>
</dbReference>
<proteinExistence type="predicted"/>
<evidence type="ECO:0000313" key="2">
    <source>
        <dbReference type="Proteomes" id="UP000218267"/>
    </source>
</evidence>
<sequence>MNLFTKVFIFSVIIGLNSCGQKSKNISLVNIQAELNLNAGISQNHPDCDSIKYGFESGDVKKLGDTYHMIINERFSDLPTVNNRFGYWQSADGEQWERKSTLLQFAYDTTGVVPNSCIYNPKWVYSKQDQLWCLFYIQYKSSPSRTDAFYLRYDGAVMCSKSQTKGIDGISGPFAKGELVFKRSEHSKWEGLQGITGFSPYQIGDKWYALYGSANTENKPCSNWRIGMATADRLTGQWKSVVPNKPLNLPIRYESPHVFKVGDQYLALIDEIGGNENFSLLISENGMEMERSSFSYRIYSEQGDILYLLHNLL</sequence>
<protein>
    <recommendedName>
        <fullName evidence="3">Glycosyl hydrolase family 32 N-terminal domain-containing protein</fullName>
    </recommendedName>
</protein>
<dbReference type="OrthoDB" id="9758923at2"/>